<name>A0A2A2D6Y7_9ACTN</name>
<sequence>MGRTTVVVEDLVFGDITITLDTGGGSVEVSGGWLPRTTLSRDPGATPTSWPPIGTSDPDLLSLTLGSEAEAEPPALSRGYVNRRAYTVRFPDGGGRTYRLVPYSETRSRLMRDKVVLGELRVSPGGGHVTPAGWRTDSKVLPAEAALGYALAVGLGTGGKDSEGAPSGGSVADAVLDILAAWP</sequence>
<reference evidence="2 3" key="1">
    <citation type="submission" date="2017-08" db="EMBL/GenBank/DDBJ databases">
        <title>Genome sequence of Streptomyces albireticuli NRRL B-1670.</title>
        <authorList>
            <person name="Graham D.E."/>
            <person name="Mahan K.M."/>
            <person name="Klingeman D.M."/>
            <person name="Hettich R.L."/>
            <person name="Parry R.J."/>
            <person name="Spain J.C."/>
        </authorList>
    </citation>
    <scope>NUCLEOTIDE SEQUENCE [LARGE SCALE GENOMIC DNA]</scope>
    <source>
        <strain evidence="2 3">NRRL B-1670</strain>
    </source>
</reference>
<organism evidence="2 3">
    <name type="scientific">Streptomyces albireticuli</name>
    <dbReference type="NCBI Taxonomy" id="1940"/>
    <lineage>
        <taxon>Bacteria</taxon>
        <taxon>Bacillati</taxon>
        <taxon>Actinomycetota</taxon>
        <taxon>Actinomycetes</taxon>
        <taxon>Kitasatosporales</taxon>
        <taxon>Streptomycetaceae</taxon>
        <taxon>Streptomyces</taxon>
    </lineage>
</organism>
<keyword evidence="3" id="KW-1185">Reference proteome</keyword>
<comment type="caution">
    <text evidence="2">The sequence shown here is derived from an EMBL/GenBank/DDBJ whole genome shotgun (WGS) entry which is preliminary data.</text>
</comment>
<dbReference type="Proteomes" id="UP000218944">
    <property type="component" value="Unassembled WGS sequence"/>
</dbReference>
<evidence type="ECO:0000256" key="1">
    <source>
        <dbReference type="SAM" id="MobiDB-lite"/>
    </source>
</evidence>
<dbReference type="AlphaFoldDB" id="A0A2A2D6Y7"/>
<dbReference type="RefSeq" id="WP_095582384.1">
    <property type="nucleotide sequence ID" value="NZ_JAJQQQ010000011.1"/>
</dbReference>
<protein>
    <submittedName>
        <fullName evidence="2">Uncharacterized protein</fullName>
    </submittedName>
</protein>
<evidence type="ECO:0000313" key="2">
    <source>
        <dbReference type="EMBL" id="PAU47139.1"/>
    </source>
</evidence>
<evidence type="ECO:0000313" key="3">
    <source>
        <dbReference type="Proteomes" id="UP000218944"/>
    </source>
</evidence>
<dbReference type="EMBL" id="NSJV01000398">
    <property type="protein sequence ID" value="PAU47139.1"/>
    <property type="molecule type" value="Genomic_DNA"/>
</dbReference>
<accession>A0A2A2D6Y7</accession>
<gene>
    <name evidence="2" type="ORF">CK936_20330</name>
</gene>
<feature type="region of interest" description="Disordered" evidence="1">
    <location>
        <begin position="36"/>
        <end position="55"/>
    </location>
</feature>
<proteinExistence type="predicted"/>